<dbReference type="InterPro" id="IPR000086">
    <property type="entry name" value="NUDIX_hydrolase_dom"/>
</dbReference>
<dbReference type="SUPFAM" id="SSF55811">
    <property type="entry name" value="Nudix"/>
    <property type="match status" value="1"/>
</dbReference>
<dbReference type="GO" id="GO:0006753">
    <property type="term" value="P:nucleoside phosphate metabolic process"/>
    <property type="evidence" value="ECO:0007669"/>
    <property type="project" value="TreeGrafter"/>
</dbReference>
<dbReference type="InterPro" id="IPR020476">
    <property type="entry name" value="Nudix_hydrolase"/>
</dbReference>
<keyword evidence="2" id="KW-0378">Hydrolase</keyword>
<organism evidence="4 5">
    <name type="scientific">Bombilactobacillus mellifer</name>
    <dbReference type="NCBI Taxonomy" id="1218492"/>
    <lineage>
        <taxon>Bacteria</taxon>
        <taxon>Bacillati</taxon>
        <taxon>Bacillota</taxon>
        <taxon>Bacilli</taxon>
        <taxon>Lactobacillales</taxon>
        <taxon>Lactobacillaceae</taxon>
        <taxon>Bombilactobacillus</taxon>
    </lineage>
</organism>
<comment type="caution">
    <text evidence="4">The sequence shown here is derived from an EMBL/GenBank/DDBJ whole genome shotgun (WGS) entry which is preliminary data.</text>
</comment>
<dbReference type="OrthoDB" id="9806150at2"/>
<dbReference type="GO" id="GO:0019693">
    <property type="term" value="P:ribose phosphate metabolic process"/>
    <property type="evidence" value="ECO:0007669"/>
    <property type="project" value="TreeGrafter"/>
</dbReference>
<dbReference type="RefSeq" id="WP_046316631.1">
    <property type="nucleotide sequence ID" value="NZ_JBHSZT010000001.1"/>
</dbReference>
<gene>
    <name evidence="4" type="primary">nudF</name>
    <name evidence="4" type="ORF">JG30_09490</name>
</gene>
<dbReference type="FunFam" id="3.90.79.10:FF:000024">
    <property type="entry name" value="ADP-ribose pyrophosphatase"/>
    <property type="match status" value="1"/>
</dbReference>
<feature type="domain" description="Nudix hydrolase" evidence="3">
    <location>
        <begin position="40"/>
        <end position="170"/>
    </location>
</feature>
<protein>
    <submittedName>
        <fullName evidence="4">ADP-ribose pyrophosphatase</fullName>
    </submittedName>
</protein>
<name>A0A0F4LTE9_9LACO</name>
<dbReference type="CDD" id="cd03424">
    <property type="entry name" value="NUDIX_ADPRase_Nudt5_UGPPase_Nudt14"/>
    <property type="match status" value="1"/>
</dbReference>
<proteinExistence type="predicted"/>
<dbReference type="STRING" id="1218492.JG30_09490"/>
<dbReference type="GO" id="GO:0005829">
    <property type="term" value="C:cytosol"/>
    <property type="evidence" value="ECO:0007669"/>
    <property type="project" value="TreeGrafter"/>
</dbReference>
<evidence type="ECO:0000256" key="1">
    <source>
        <dbReference type="ARBA" id="ARBA00001946"/>
    </source>
</evidence>
<dbReference type="PANTHER" id="PTHR11839:SF18">
    <property type="entry name" value="NUDIX HYDROLASE DOMAIN-CONTAINING PROTEIN"/>
    <property type="match status" value="1"/>
</dbReference>
<dbReference type="HOGENOM" id="CLU_062658_5_1_9"/>
<comment type="cofactor">
    <cofactor evidence="1">
        <name>Mg(2+)</name>
        <dbReference type="ChEBI" id="CHEBI:18420"/>
    </cofactor>
</comment>
<dbReference type="PRINTS" id="PR00502">
    <property type="entry name" value="NUDIXFAMILY"/>
</dbReference>
<evidence type="ECO:0000313" key="5">
    <source>
        <dbReference type="Proteomes" id="UP000033558"/>
    </source>
</evidence>
<dbReference type="InterPro" id="IPR015797">
    <property type="entry name" value="NUDIX_hydrolase-like_dom_sf"/>
</dbReference>
<dbReference type="Gene3D" id="3.90.79.10">
    <property type="entry name" value="Nucleoside Triphosphate Pyrophosphohydrolase"/>
    <property type="match status" value="1"/>
</dbReference>
<evidence type="ECO:0000313" key="4">
    <source>
        <dbReference type="EMBL" id="KJY61895.1"/>
    </source>
</evidence>
<dbReference type="PANTHER" id="PTHR11839">
    <property type="entry name" value="UDP/ADP-SUGAR PYROPHOSPHATASE"/>
    <property type="match status" value="1"/>
</dbReference>
<dbReference type="GO" id="GO:0016787">
    <property type="term" value="F:hydrolase activity"/>
    <property type="evidence" value="ECO:0007669"/>
    <property type="project" value="UniProtKB-KW"/>
</dbReference>
<dbReference type="EMBL" id="JXJQ01000008">
    <property type="protein sequence ID" value="KJY61895.1"/>
    <property type="molecule type" value="Genomic_DNA"/>
</dbReference>
<dbReference type="PATRIC" id="fig|1218492.5.peg.1089"/>
<reference evidence="4 5" key="1">
    <citation type="submission" date="2015-01" db="EMBL/GenBank/DDBJ databases">
        <title>Comparative genomics of the lactic acid bacteria isolated from the honey bee gut.</title>
        <authorList>
            <person name="Ellegaard K.M."/>
            <person name="Tamarit D."/>
            <person name="Javelind E."/>
            <person name="Olofsson T."/>
            <person name="Andersson S.G."/>
            <person name="Vasquez A."/>
        </authorList>
    </citation>
    <scope>NUCLEOTIDE SEQUENCE [LARGE SCALE GENOMIC DNA]</scope>
    <source>
        <strain evidence="4 5">Bin4</strain>
    </source>
</reference>
<evidence type="ECO:0000256" key="2">
    <source>
        <dbReference type="ARBA" id="ARBA00022801"/>
    </source>
</evidence>
<dbReference type="Proteomes" id="UP000033558">
    <property type="component" value="Unassembled WGS sequence"/>
</dbReference>
<dbReference type="PROSITE" id="PS51462">
    <property type="entry name" value="NUDIX"/>
    <property type="match status" value="1"/>
</dbReference>
<accession>A0A0F4LTE9</accession>
<dbReference type="AlphaFoldDB" id="A0A0F4LTE9"/>
<sequence length="184" mass="21142">MEIKEKFLNKKRIYSGKIINLDVEQVQLPNQRVAHREVVHHHGAVGILAIVQQRLLLVEQWREPLRQRTLEIPAGKIDPGETDPHAVAIRELNEETGLQADKLIKWGGFFSTPGFSDEYLTLFYAPQVQAVSQKRPLDEDEFLNIKYLTWEQVQQQIKAGTICDAKTLLAVQIWQNHLLQGSRS</sequence>
<evidence type="ECO:0000259" key="3">
    <source>
        <dbReference type="PROSITE" id="PS51462"/>
    </source>
</evidence>
<dbReference type="Pfam" id="PF00293">
    <property type="entry name" value="NUDIX"/>
    <property type="match status" value="1"/>
</dbReference>
<keyword evidence="5" id="KW-1185">Reference proteome</keyword>